<proteinExistence type="predicted"/>
<protein>
    <recommendedName>
        <fullName evidence="3">Secreted protein</fullName>
    </recommendedName>
</protein>
<sequence length="92" mass="10248">MLAIILGSGFGVTEYVLQTRLIFVRRAICGYQKPTLFSRTSINHCVFESICHHSTRFRRLTKHGVVHAGWGSTFKGGAMDLPSCSPDLTPCY</sequence>
<evidence type="ECO:0000313" key="1">
    <source>
        <dbReference type="EMBL" id="GIY31329.1"/>
    </source>
</evidence>
<reference evidence="1 2" key="1">
    <citation type="submission" date="2021-06" db="EMBL/GenBank/DDBJ databases">
        <title>Caerostris darwini draft genome.</title>
        <authorList>
            <person name="Kono N."/>
            <person name="Arakawa K."/>
        </authorList>
    </citation>
    <scope>NUCLEOTIDE SEQUENCE [LARGE SCALE GENOMIC DNA]</scope>
</reference>
<accession>A0AAV4SEC4</accession>
<dbReference type="AlphaFoldDB" id="A0AAV4SEC4"/>
<dbReference type="EMBL" id="BPLQ01007637">
    <property type="protein sequence ID" value="GIY31329.1"/>
    <property type="molecule type" value="Genomic_DNA"/>
</dbReference>
<evidence type="ECO:0008006" key="3">
    <source>
        <dbReference type="Google" id="ProtNLM"/>
    </source>
</evidence>
<keyword evidence="2" id="KW-1185">Reference proteome</keyword>
<comment type="caution">
    <text evidence="1">The sequence shown here is derived from an EMBL/GenBank/DDBJ whole genome shotgun (WGS) entry which is preliminary data.</text>
</comment>
<organism evidence="1 2">
    <name type="scientific">Caerostris darwini</name>
    <dbReference type="NCBI Taxonomy" id="1538125"/>
    <lineage>
        <taxon>Eukaryota</taxon>
        <taxon>Metazoa</taxon>
        <taxon>Ecdysozoa</taxon>
        <taxon>Arthropoda</taxon>
        <taxon>Chelicerata</taxon>
        <taxon>Arachnida</taxon>
        <taxon>Araneae</taxon>
        <taxon>Araneomorphae</taxon>
        <taxon>Entelegynae</taxon>
        <taxon>Araneoidea</taxon>
        <taxon>Araneidae</taxon>
        <taxon>Caerostris</taxon>
    </lineage>
</organism>
<evidence type="ECO:0000313" key="2">
    <source>
        <dbReference type="Proteomes" id="UP001054837"/>
    </source>
</evidence>
<gene>
    <name evidence="1" type="ORF">CDAR_604151</name>
</gene>
<name>A0AAV4SEC4_9ARAC</name>
<dbReference type="Proteomes" id="UP001054837">
    <property type="component" value="Unassembled WGS sequence"/>
</dbReference>